<dbReference type="CDD" id="cd00009">
    <property type="entry name" value="AAA"/>
    <property type="match status" value="1"/>
</dbReference>
<dbReference type="Gene3D" id="2.20.110.10">
    <property type="entry name" value="Histone H3 K4-specific methyltransferase SET7/9 N-terminal domain"/>
    <property type="match status" value="1"/>
</dbReference>
<dbReference type="OrthoDB" id="9806903at2"/>
<keyword evidence="4" id="KW-0067">ATP-binding</keyword>
<dbReference type="Gene3D" id="3.40.50.300">
    <property type="entry name" value="P-loop containing nucleotide triphosphate hydrolases"/>
    <property type="match status" value="1"/>
</dbReference>
<dbReference type="FunFam" id="3.40.50.300:FF:000216">
    <property type="entry name" value="Type VII secretion ATPase EccA"/>
    <property type="match status" value="1"/>
</dbReference>
<dbReference type="Proteomes" id="UP000019591">
    <property type="component" value="Plasmid EAL2_808p"/>
</dbReference>
<keyword evidence="6" id="KW-0614">Plasmid</keyword>
<dbReference type="PANTHER" id="PTHR43392:SF2">
    <property type="entry name" value="AAA-TYPE ATPASE FAMILY PROTEIN _ ANKYRIN REPEAT FAMILY PROTEIN"/>
    <property type="match status" value="1"/>
</dbReference>
<dbReference type="GO" id="GO:0005524">
    <property type="term" value="F:ATP binding"/>
    <property type="evidence" value="ECO:0007669"/>
    <property type="project" value="UniProtKB-KW"/>
</dbReference>
<evidence type="ECO:0000313" key="7">
    <source>
        <dbReference type="Proteomes" id="UP000019591"/>
    </source>
</evidence>
<dbReference type="PANTHER" id="PTHR43392">
    <property type="entry name" value="AAA-TYPE ATPASE FAMILY PROTEIN / ANKYRIN REPEAT FAMILY PROTEIN"/>
    <property type="match status" value="1"/>
</dbReference>
<proteinExistence type="inferred from homology"/>
<keyword evidence="7" id="KW-1185">Reference proteome</keyword>
<evidence type="ECO:0000256" key="1">
    <source>
        <dbReference type="ARBA" id="ARBA00010378"/>
    </source>
</evidence>
<organism evidence="6 7">
    <name type="scientific">Peptoclostridium acidaminophilum DSM 3953</name>
    <dbReference type="NCBI Taxonomy" id="1286171"/>
    <lineage>
        <taxon>Bacteria</taxon>
        <taxon>Bacillati</taxon>
        <taxon>Bacillota</taxon>
        <taxon>Clostridia</taxon>
        <taxon>Peptostreptococcales</taxon>
        <taxon>Peptoclostridiaceae</taxon>
        <taxon>Peptoclostridium</taxon>
    </lineage>
</organism>
<evidence type="ECO:0000259" key="5">
    <source>
        <dbReference type="SMART" id="SM00382"/>
    </source>
</evidence>
<dbReference type="PATRIC" id="fig|1286171.3.peg.2381"/>
<dbReference type="HOGENOM" id="CLU_008749_1_0_9"/>
<dbReference type="RefSeq" id="WP_051489250.1">
    <property type="nucleotide sequence ID" value="NZ_CP007453.1"/>
</dbReference>
<dbReference type="InterPro" id="IPR003593">
    <property type="entry name" value="AAA+_ATPase"/>
</dbReference>
<dbReference type="PRINTS" id="PR00819">
    <property type="entry name" value="CBXCFQXSUPER"/>
</dbReference>
<dbReference type="EMBL" id="CP007453">
    <property type="protein sequence ID" value="AHM57709.1"/>
    <property type="molecule type" value="Genomic_DNA"/>
</dbReference>
<dbReference type="InterPro" id="IPR003409">
    <property type="entry name" value="MORN"/>
</dbReference>
<dbReference type="SUPFAM" id="SSF52540">
    <property type="entry name" value="P-loop containing nucleoside triphosphate hydrolases"/>
    <property type="match status" value="1"/>
</dbReference>
<protein>
    <submittedName>
        <fullName evidence="6">Protein CbxX, chromosomal</fullName>
    </submittedName>
</protein>
<dbReference type="eggNOG" id="COG0464">
    <property type="taxonomic scope" value="Bacteria"/>
</dbReference>
<dbReference type="SUPFAM" id="SSF82185">
    <property type="entry name" value="Histone H3 K4-specific methyltransferase SET7/9 N-terminal domain"/>
    <property type="match status" value="1"/>
</dbReference>
<dbReference type="Pfam" id="PF00004">
    <property type="entry name" value="AAA"/>
    <property type="match status" value="1"/>
</dbReference>
<reference evidence="6 7" key="1">
    <citation type="journal article" date="2014" name="Genome Announc.">
        <title>Complete Genome Sequence of Amino Acid-Utilizing Eubacterium acidaminophilum al-2 (DSM 3953).</title>
        <authorList>
            <person name="Poehlein A."/>
            <person name="Andreesen J.R."/>
            <person name="Daniel R."/>
        </authorList>
    </citation>
    <scope>NUCLEOTIDE SEQUENCE [LARGE SCALE GENOMIC DNA]</scope>
    <source>
        <strain evidence="6 7">DSM 3953</strain>
        <plasmid evidence="7">Plasmid EAL2_808p</plasmid>
    </source>
</reference>
<dbReference type="InterPro" id="IPR003959">
    <property type="entry name" value="ATPase_AAA_core"/>
</dbReference>
<geneLocation type="plasmid" evidence="6 7">
    <name>EAL2_808p</name>
</geneLocation>
<evidence type="ECO:0000256" key="4">
    <source>
        <dbReference type="ARBA" id="ARBA00022840"/>
    </source>
</evidence>
<dbReference type="InterPro" id="IPR000641">
    <property type="entry name" value="CbxX/CfxQ"/>
</dbReference>
<keyword evidence="3" id="KW-0547">Nucleotide-binding</keyword>
<feature type="domain" description="AAA+ ATPase" evidence="5">
    <location>
        <begin position="136"/>
        <end position="272"/>
    </location>
</feature>
<dbReference type="GO" id="GO:0016887">
    <property type="term" value="F:ATP hydrolysis activity"/>
    <property type="evidence" value="ECO:0007669"/>
    <property type="project" value="InterPro"/>
</dbReference>
<gene>
    <name evidence="6" type="primary">cbxXC</name>
    <name evidence="6" type="ORF">EAL2_808p02040</name>
</gene>
<dbReference type="InterPro" id="IPR041627">
    <property type="entry name" value="AAA_lid_6"/>
</dbReference>
<dbReference type="InterPro" id="IPR050773">
    <property type="entry name" value="CbxX/CfxQ_RuBisCO_ESX"/>
</dbReference>
<accession>W8T7L4</accession>
<keyword evidence="2" id="KW-0677">Repeat</keyword>
<evidence type="ECO:0000313" key="6">
    <source>
        <dbReference type="EMBL" id="AHM57709.1"/>
    </source>
</evidence>
<dbReference type="Gene3D" id="1.10.8.60">
    <property type="match status" value="1"/>
</dbReference>
<dbReference type="InterPro" id="IPR027417">
    <property type="entry name" value="P-loop_NTPase"/>
</dbReference>
<name>W8T7L4_PEPAC</name>
<evidence type="ECO:0000256" key="2">
    <source>
        <dbReference type="ARBA" id="ARBA00022737"/>
    </source>
</evidence>
<evidence type="ECO:0000256" key="3">
    <source>
        <dbReference type="ARBA" id="ARBA00022741"/>
    </source>
</evidence>
<dbReference type="SMART" id="SM00382">
    <property type="entry name" value="AAA"/>
    <property type="match status" value="1"/>
</dbReference>
<dbReference type="Pfam" id="PF17866">
    <property type="entry name" value="AAA_lid_6"/>
    <property type="match status" value="1"/>
</dbReference>
<comment type="similarity">
    <text evidence="1">Belongs to the CbxX/CfxQ family.</text>
</comment>
<sequence length="377" mass="42835">MFGKFEERYYKNGNLKFEGIVKNGEANGYGKAYYETGELKYEGEWANGTYHGKGIEYNLEGNILYEGEWINGIKSYQIEISNKLEKAIDIKKLDEYMNELNSLIGLHGVKKEINSIINFIKVQKLRKERGFSIPSISLHLVFTGNPGTGKTTVARLASKIYHELGFLTRGHLIETDRTGLVAGYVGQTALKTKEIVKNALGGVLFIDEAYSLSSDDGYGQEAIDTLMKLMEDYREDLVVIVAGYPDLMNKFLVSNPGLMSRFNKYIDFDDYNENELFEILNYMCKNNSYILDDDSEKFVKEFIAKLVTNKSGNFGNARLIRNLFEKSIAYQANRIMNLDIIKDNDLKVIKKNDFMRVIQNNDLKNDGGIINTASSTL</sequence>
<dbReference type="AlphaFoldDB" id="W8T7L4"/>
<dbReference type="KEGG" id="eac:EAL2_808p02040"/>
<dbReference type="Pfam" id="PF02493">
    <property type="entry name" value="MORN"/>
    <property type="match status" value="3"/>
</dbReference>